<dbReference type="InterPro" id="IPR001258">
    <property type="entry name" value="NHL_repeat"/>
</dbReference>
<proteinExistence type="predicted"/>
<gene>
    <name evidence="4" type="ORF">Ctob_009857</name>
</gene>
<dbReference type="PANTHER" id="PTHR13833:SF71">
    <property type="entry name" value="NHL DOMAIN-CONTAINING PROTEIN"/>
    <property type="match status" value="1"/>
</dbReference>
<dbReference type="SUPFAM" id="SSF101898">
    <property type="entry name" value="NHL repeat"/>
    <property type="match status" value="2"/>
</dbReference>
<dbReference type="SMART" id="SM00225">
    <property type="entry name" value="BTB"/>
    <property type="match status" value="1"/>
</dbReference>
<evidence type="ECO:0000256" key="1">
    <source>
        <dbReference type="ARBA" id="ARBA00022737"/>
    </source>
</evidence>
<keyword evidence="5" id="KW-1185">Reference proteome</keyword>
<sequence length="519" mass="54820">MDTSTEQPPLEVLTGTMPPSPEFMACAGSSSGVALFNPCGLAVGMDGRVYIADTGHHRICMVEDGVLYVLAGTGARGCADGPGASAMFAHPCGLAISSEGYLFVADCGNHRIRQIAPDGSVSTLAGSGQPAHRDGHGRHACFYNPCGVAIDYLSNDVLYVADYSNNCVRAVSRSGLVSTLAKEADTPLDSPYGIAVHVEVLAAPACGTEATVYVSSYHSHSLARISPEGKVSILAGCGAPLHRDGYGSSAAFHAPNGLSIDADGVLYVADSGNHCIRRVSAQGEVGTIVRHGLNSPCGLCVCRLPGRGASLLIADRSNSCVRVLPIEASPPPLLAPSTMREDLRALLDGQSDSLQGEAVFEVEGRQLRAPKALLCARCPHFRAMFGSGMRESRGESVVVSETGYAVYRALLDYLLCDELAEGLSPESLLECMMLANAYGVLRLEQKCSRRLVERLNGHVVREVCRCAQLIGDSHLARACERFEHEQQRSPTAVDSPDSPKVPTIKSEGDVRPGTPMQLA</sequence>
<evidence type="ECO:0000259" key="3">
    <source>
        <dbReference type="PROSITE" id="PS50097"/>
    </source>
</evidence>
<dbReference type="Gene3D" id="3.30.710.10">
    <property type="entry name" value="Potassium Channel Kv1.1, Chain A"/>
    <property type="match status" value="1"/>
</dbReference>
<reference evidence="5" key="1">
    <citation type="journal article" date="2015" name="PLoS Genet.">
        <title>Genome Sequence and Transcriptome Analyses of Chrysochromulina tobin: Metabolic Tools for Enhanced Algal Fitness in the Prominent Order Prymnesiales (Haptophyceae).</title>
        <authorList>
            <person name="Hovde B.T."/>
            <person name="Deodato C.R."/>
            <person name="Hunsperger H.M."/>
            <person name="Ryken S.A."/>
            <person name="Yost W."/>
            <person name="Jha R.K."/>
            <person name="Patterson J."/>
            <person name="Monnat R.J. Jr."/>
            <person name="Barlow S.B."/>
            <person name="Starkenburg S.R."/>
            <person name="Cattolico R.A."/>
        </authorList>
    </citation>
    <scope>NUCLEOTIDE SEQUENCE</scope>
    <source>
        <strain evidence="5">CCMP291</strain>
    </source>
</reference>
<evidence type="ECO:0000313" key="4">
    <source>
        <dbReference type="EMBL" id="KOO27147.1"/>
    </source>
</evidence>
<dbReference type="InterPro" id="IPR011042">
    <property type="entry name" value="6-blade_b-propeller_TolB-like"/>
</dbReference>
<protein>
    <submittedName>
        <fullName evidence="4">NHL repeat containing protein</fullName>
    </submittedName>
</protein>
<dbReference type="SUPFAM" id="SSF54695">
    <property type="entry name" value="POZ domain"/>
    <property type="match status" value="1"/>
</dbReference>
<dbReference type="PROSITE" id="PS50097">
    <property type="entry name" value="BTB"/>
    <property type="match status" value="1"/>
</dbReference>
<dbReference type="Proteomes" id="UP000037460">
    <property type="component" value="Unassembled WGS sequence"/>
</dbReference>
<dbReference type="AlphaFoldDB" id="A0A0M0JLF1"/>
<dbReference type="InterPro" id="IPR000210">
    <property type="entry name" value="BTB/POZ_dom"/>
</dbReference>
<dbReference type="Pfam" id="PF00651">
    <property type="entry name" value="BTB"/>
    <property type="match status" value="1"/>
</dbReference>
<dbReference type="EMBL" id="JWZX01002755">
    <property type="protein sequence ID" value="KOO27147.1"/>
    <property type="molecule type" value="Genomic_DNA"/>
</dbReference>
<keyword evidence="1" id="KW-0677">Repeat</keyword>
<evidence type="ECO:0000313" key="5">
    <source>
        <dbReference type="Proteomes" id="UP000037460"/>
    </source>
</evidence>
<comment type="caution">
    <text evidence="4">The sequence shown here is derived from an EMBL/GenBank/DDBJ whole genome shotgun (WGS) entry which is preliminary data.</text>
</comment>
<dbReference type="InterPro" id="IPR011333">
    <property type="entry name" value="SKP1/BTB/POZ_sf"/>
</dbReference>
<dbReference type="Gene3D" id="2.120.10.30">
    <property type="entry name" value="TolB, C-terminal domain"/>
    <property type="match status" value="3"/>
</dbReference>
<organism evidence="4 5">
    <name type="scientific">Chrysochromulina tobinii</name>
    <dbReference type="NCBI Taxonomy" id="1460289"/>
    <lineage>
        <taxon>Eukaryota</taxon>
        <taxon>Haptista</taxon>
        <taxon>Haptophyta</taxon>
        <taxon>Prymnesiophyceae</taxon>
        <taxon>Prymnesiales</taxon>
        <taxon>Chrysochromulinaceae</taxon>
        <taxon>Chrysochromulina</taxon>
    </lineage>
</organism>
<dbReference type="OrthoDB" id="342730at2759"/>
<evidence type="ECO:0000256" key="2">
    <source>
        <dbReference type="SAM" id="MobiDB-lite"/>
    </source>
</evidence>
<name>A0A0M0JLF1_9EUKA</name>
<dbReference type="PANTHER" id="PTHR13833">
    <property type="match status" value="1"/>
</dbReference>
<feature type="domain" description="BTB" evidence="3">
    <location>
        <begin position="356"/>
        <end position="419"/>
    </location>
</feature>
<dbReference type="Pfam" id="PF01436">
    <property type="entry name" value="NHL"/>
    <property type="match status" value="3"/>
</dbReference>
<feature type="region of interest" description="Disordered" evidence="2">
    <location>
        <begin position="485"/>
        <end position="519"/>
    </location>
</feature>
<accession>A0A0M0JLF1</accession>